<dbReference type="PANTHER" id="PTHR37888">
    <property type="entry name" value="DNA-BINDING BROMODOMAIN-CONTAINING PROTEIN"/>
    <property type="match status" value="1"/>
</dbReference>
<keyword evidence="6" id="KW-1185">Reference proteome</keyword>
<feature type="region of interest" description="Disordered" evidence="3">
    <location>
        <begin position="408"/>
        <end position="659"/>
    </location>
</feature>
<evidence type="ECO:0000256" key="1">
    <source>
        <dbReference type="ARBA" id="ARBA00023117"/>
    </source>
</evidence>
<feature type="compositionally biased region" description="Basic and acidic residues" evidence="3">
    <location>
        <begin position="177"/>
        <end position="207"/>
    </location>
</feature>
<feature type="compositionally biased region" description="Basic and acidic residues" evidence="3">
    <location>
        <begin position="549"/>
        <end position="606"/>
    </location>
</feature>
<dbReference type="Gene3D" id="1.20.920.10">
    <property type="entry name" value="Bromodomain-like"/>
    <property type="match status" value="1"/>
</dbReference>
<dbReference type="InterPro" id="IPR001487">
    <property type="entry name" value="Bromodomain"/>
</dbReference>
<feature type="compositionally biased region" description="Low complexity" evidence="3">
    <location>
        <begin position="427"/>
        <end position="442"/>
    </location>
</feature>
<feature type="compositionally biased region" description="Acidic residues" evidence="3">
    <location>
        <begin position="1"/>
        <end position="10"/>
    </location>
</feature>
<feature type="compositionally biased region" description="Basic residues" evidence="3">
    <location>
        <begin position="489"/>
        <end position="501"/>
    </location>
</feature>
<evidence type="ECO:0000256" key="2">
    <source>
        <dbReference type="PROSITE-ProRule" id="PRU00035"/>
    </source>
</evidence>
<feature type="compositionally biased region" description="Basic and acidic residues" evidence="3">
    <location>
        <begin position="642"/>
        <end position="652"/>
    </location>
</feature>
<dbReference type="AlphaFoldDB" id="R0FMA5"/>
<feature type="compositionally biased region" description="Basic and acidic residues" evidence="3">
    <location>
        <begin position="219"/>
        <end position="230"/>
    </location>
</feature>
<accession>R0FMA5</accession>
<dbReference type="Pfam" id="PF00439">
    <property type="entry name" value="Bromodomain"/>
    <property type="match status" value="1"/>
</dbReference>
<evidence type="ECO:0000256" key="3">
    <source>
        <dbReference type="SAM" id="MobiDB-lite"/>
    </source>
</evidence>
<evidence type="ECO:0000259" key="4">
    <source>
        <dbReference type="PROSITE" id="PS50014"/>
    </source>
</evidence>
<feature type="region of interest" description="Disordered" evidence="3">
    <location>
        <begin position="170"/>
        <end position="294"/>
    </location>
</feature>
<dbReference type="KEGG" id="crb:17885480"/>
<organism evidence="5 6">
    <name type="scientific">Capsella rubella</name>
    <dbReference type="NCBI Taxonomy" id="81985"/>
    <lineage>
        <taxon>Eukaryota</taxon>
        <taxon>Viridiplantae</taxon>
        <taxon>Streptophyta</taxon>
        <taxon>Embryophyta</taxon>
        <taxon>Tracheophyta</taxon>
        <taxon>Spermatophyta</taxon>
        <taxon>Magnoliopsida</taxon>
        <taxon>eudicotyledons</taxon>
        <taxon>Gunneridae</taxon>
        <taxon>Pentapetalae</taxon>
        <taxon>rosids</taxon>
        <taxon>malvids</taxon>
        <taxon>Brassicales</taxon>
        <taxon>Brassicaceae</taxon>
        <taxon>Camelineae</taxon>
        <taxon>Capsella</taxon>
    </lineage>
</organism>
<dbReference type="InterPro" id="IPR036427">
    <property type="entry name" value="Bromodomain-like_sf"/>
</dbReference>
<dbReference type="EMBL" id="KB870809">
    <property type="protein sequence ID" value="EOA23602.1"/>
    <property type="molecule type" value="Genomic_DNA"/>
</dbReference>
<proteinExistence type="predicted"/>
<feature type="compositionally biased region" description="Polar residues" evidence="3">
    <location>
        <begin position="258"/>
        <end position="273"/>
    </location>
</feature>
<evidence type="ECO:0000313" key="5">
    <source>
        <dbReference type="EMBL" id="EOA23602.1"/>
    </source>
</evidence>
<dbReference type="CDD" id="cd00167">
    <property type="entry name" value="SANT"/>
    <property type="match status" value="1"/>
</dbReference>
<sequence>MKEEEEEEETVISNGMNDDDDTNNINSCSGFDNNRVGDGDGDDNSNLNQISQVWGTWDELVLACAVKRHAFTDWDSVAKEVQARSRSSLIVSAVNCRLKYQDLKRRFEDSVDGGERNSDAAAAAVEDDEVGEISWLDQLRSLRVAELRRDVQRCDDSILSLQLKVKKLEEEKDGDDGDNKPDLGNDETKPEKLNRETAESDRDENRSMNESNSTASVDKIADHDRLDGDKMVPAYPDPDPVYKDAEEGEKTVSKRSEMSNSGELDESGTSTGNGKRKEKKYRSGGGGGDIKSAGYKSQPLKDIIKLIRSHPRGSVFESHLRSQETKDYKRLIRQHLDIKTIEKKLEKGSYVSSTLSFYRDLKLLFTNAIVFFPPSSSESMAAHELRSLVSNQIKKPTGMLGHDVVKAEAGSSVSRPKSSVLPLVACKKNSSSSKKSSPSSSSKQKDDKKSQEVSEEKTVTTTTTTTTSARSSRRTSKEVAVVAKDTKTGRAKNNNKKQKKVTKTESSSDDDSEKEETPKTEKKTVAIASDKKKSVADFLKRIKKNSPKKGKETTSKAQKKSDGNSKKESEHQKKSDGNSKKESEHQKKSDGNAKKENSKAKPRELRSNSTGKKKAEVENNNSKSSSKRKQPKETAEPTTVKRGRESVKESKQPKKRSRR</sequence>
<evidence type="ECO:0000313" key="6">
    <source>
        <dbReference type="Proteomes" id="UP000029121"/>
    </source>
</evidence>
<dbReference type="Proteomes" id="UP000029121">
    <property type="component" value="Unassembled WGS sequence"/>
</dbReference>
<name>R0FMA5_9BRAS</name>
<dbReference type="eggNOG" id="ENOG502QR9N">
    <property type="taxonomic scope" value="Eukaryota"/>
</dbReference>
<feature type="compositionally biased region" description="Basic and acidic residues" evidence="3">
    <location>
        <begin position="515"/>
        <end position="540"/>
    </location>
</feature>
<gene>
    <name evidence="5" type="ORF">CARUB_v10016801mg</name>
</gene>
<dbReference type="PANTHER" id="PTHR37888:SF13">
    <property type="entry name" value="BROMO DOMAIN-CONTAINING PROTEIN"/>
    <property type="match status" value="1"/>
</dbReference>
<feature type="region of interest" description="Disordered" evidence="3">
    <location>
        <begin position="1"/>
        <end position="44"/>
    </location>
</feature>
<dbReference type="SUPFAM" id="SSF47370">
    <property type="entry name" value="Bromodomain"/>
    <property type="match status" value="1"/>
</dbReference>
<dbReference type="OrthoDB" id="1742084at2759"/>
<feature type="domain" description="Bromo" evidence="4">
    <location>
        <begin position="308"/>
        <end position="379"/>
    </location>
</feature>
<dbReference type="CDD" id="cd04369">
    <property type="entry name" value="Bromodomain"/>
    <property type="match status" value="1"/>
</dbReference>
<feature type="compositionally biased region" description="Basic and acidic residues" evidence="3">
    <location>
        <begin position="443"/>
        <end position="458"/>
    </location>
</feature>
<feature type="compositionally biased region" description="Low complexity" evidence="3">
    <location>
        <begin position="459"/>
        <end position="470"/>
    </location>
</feature>
<dbReference type="PROSITE" id="PS50014">
    <property type="entry name" value="BROMODOMAIN_2"/>
    <property type="match status" value="1"/>
</dbReference>
<feature type="compositionally biased region" description="Basic and acidic residues" evidence="3">
    <location>
        <begin position="240"/>
        <end position="257"/>
    </location>
</feature>
<reference evidence="6" key="1">
    <citation type="journal article" date="2013" name="Nat. Genet.">
        <title>The Capsella rubella genome and the genomic consequences of rapid mating system evolution.</title>
        <authorList>
            <person name="Slotte T."/>
            <person name="Hazzouri K.M."/>
            <person name="Agren J.A."/>
            <person name="Koenig D."/>
            <person name="Maumus F."/>
            <person name="Guo Y.L."/>
            <person name="Steige K."/>
            <person name="Platts A.E."/>
            <person name="Escobar J.S."/>
            <person name="Newman L.K."/>
            <person name="Wang W."/>
            <person name="Mandakova T."/>
            <person name="Vello E."/>
            <person name="Smith L.M."/>
            <person name="Henz S.R."/>
            <person name="Steffen J."/>
            <person name="Takuno S."/>
            <person name="Brandvain Y."/>
            <person name="Coop G."/>
            <person name="Andolfatto P."/>
            <person name="Hu T.T."/>
            <person name="Blanchette M."/>
            <person name="Clark R.M."/>
            <person name="Quesneville H."/>
            <person name="Nordborg M."/>
            <person name="Gaut B.S."/>
            <person name="Lysak M.A."/>
            <person name="Jenkins J."/>
            <person name="Grimwood J."/>
            <person name="Chapman J."/>
            <person name="Prochnik S."/>
            <person name="Shu S."/>
            <person name="Rokhsar D."/>
            <person name="Schmutz J."/>
            <person name="Weigel D."/>
            <person name="Wright S.I."/>
        </authorList>
    </citation>
    <scope>NUCLEOTIDE SEQUENCE [LARGE SCALE GENOMIC DNA]</scope>
    <source>
        <strain evidence="6">cv. Monte Gargano</strain>
    </source>
</reference>
<protein>
    <recommendedName>
        <fullName evidence="4">Bromo domain-containing protein</fullName>
    </recommendedName>
</protein>
<dbReference type="InterPro" id="IPR001005">
    <property type="entry name" value="SANT/Myb"/>
</dbReference>
<keyword evidence="1 2" id="KW-0103">Bromodomain</keyword>
<dbReference type="SMART" id="SM00297">
    <property type="entry name" value="BROMO"/>
    <property type="match status" value="1"/>
</dbReference>